<dbReference type="OrthoDB" id="2287011at2"/>
<evidence type="ECO:0000313" key="1">
    <source>
        <dbReference type="EMBL" id="RVT91291.1"/>
    </source>
</evidence>
<proteinExistence type="predicted"/>
<dbReference type="InterPro" id="IPR036388">
    <property type="entry name" value="WH-like_DNA-bd_sf"/>
</dbReference>
<sequence>MEDKLGAQPGLAGELKALGRWSLCCTYMARQSPSRLAMSQMAFFAAAALCDLAKKPQTMTELLEMVGDVSGGSLKETYAVFLPPSAKRPGGLGWLVRRSCPFDGRRKLLCLSYRGRQVIEGVPKFLKAI</sequence>
<dbReference type="RefSeq" id="WP_127745303.1">
    <property type="nucleotide sequence ID" value="NZ_SACN01000002.1"/>
</dbReference>
<dbReference type="Proteomes" id="UP000282971">
    <property type="component" value="Unassembled WGS sequence"/>
</dbReference>
<protein>
    <submittedName>
        <fullName evidence="1">Uncharacterized protein</fullName>
    </submittedName>
</protein>
<organism evidence="1 2">
    <name type="scientific">Sphingomonas crocodyli</name>
    <dbReference type="NCBI Taxonomy" id="1979270"/>
    <lineage>
        <taxon>Bacteria</taxon>
        <taxon>Pseudomonadati</taxon>
        <taxon>Pseudomonadota</taxon>
        <taxon>Alphaproteobacteria</taxon>
        <taxon>Sphingomonadales</taxon>
        <taxon>Sphingomonadaceae</taxon>
        <taxon>Sphingomonas</taxon>
    </lineage>
</organism>
<dbReference type="AlphaFoldDB" id="A0A437M0S2"/>
<dbReference type="EMBL" id="SACN01000002">
    <property type="protein sequence ID" value="RVT91291.1"/>
    <property type="molecule type" value="Genomic_DNA"/>
</dbReference>
<accession>A0A437M0S2</accession>
<gene>
    <name evidence="1" type="ORF">EOD43_17445</name>
</gene>
<comment type="caution">
    <text evidence="1">The sequence shown here is derived from an EMBL/GenBank/DDBJ whole genome shotgun (WGS) entry which is preliminary data.</text>
</comment>
<name>A0A437M0S2_9SPHN</name>
<dbReference type="Gene3D" id="1.10.10.10">
    <property type="entry name" value="Winged helix-like DNA-binding domain superfamily/Winged helix DNA-binding domain"/>
    <property type="match status" value="1"/>
</dbReference>
<evidence type="ECO:0000313" key="2">
    <source>
        <dbReference type="Proteomes" id="UP000282971"/>
    </source>
</evidence>
<reference evidence="1 2" key="1">
    <citation type="submission" date="2019-01" db="EMBL/GenBank/DDBJ databases">
        <authorList>
            <person name="Chen W.-M."/>
        </authorList>
    </citation>
    <scope>NUCLEOTIDE SEQUENCE [LARGE SCALE GENOMIC DNA]</scope>
    <source>
        <strain evidence="1 2">CCP-7</strain>
    </source>
</reference>
<keyword evidence="2" id="KW-1185">Reference proteome</keyword>